<gene>
    <name evidence="1" type="ORF">WCD74_10750</name>
</gene>
<sequence length="193" mass="22015">MTLRRIPSEPGPLTIRRPTPLSDVVAAARVKHAATIDTFVAWSAVMGRDVNPDVAALVHAVEDDDRSQTSHRGWDRASFYSFYRNHLWNWCSLADCDYPDDLPEFLWLWLHHRRLSGRWGTDDEPLHELLKVLLCYGDIGFDGWPMPEGETRRLVPCECMVSRDYPPPPGPAPAIADLEYETEDDLGPIDRHP</sequence>
<accession>A0ABU8MLQ5</accession>
<organism evidence="1 2">
    <name type="scientific">Actinomycetospora aurantiaca</name>
    <dbReference type="NCBI Taxonomy" id="3129233"/>
    <lineage>
        <taxon>Bacteria</taxon>
        <taxon>Bacillati</taxon>
        <taxon>Actinomycetota</taxon>
        <taxon>Actinomycetes</taxon>
        <taxon>Pseudonocardiales</taxon>
        <taxon>Pseudonocardiaceae</taxon>
        <taxon>Actinomycetospora</taxon>
    </lineage>
</organism>
<evidence type="ECO:0008006" key="3">
    <source>
        <dbReference type="Google" id="ProtNLM"/>
    </source>
</evidence>
<proteinExistence type="predicted"/>
<comment type="caution">
    <text evidence="1">The sequence shown here is derived from an EMBL/GenBank/DDBJ whole genome shotgun (WGS) entry which is preliminary data.</text>
</comment>
<protein>
    <recommendedName>
        <fullName evidence="3">DUF4913 domain-containing protein</fullName>
    </recommendedName>
</protein>
<evidence type="ECO:0000313" key="1">
    <source>
        <dbReference type="EMBL" id="MEJ2868247.1"/>
    </source>
</evidence>
<evidence type="ECO:0000313" key="2">
    <source>
        <dbReference type="Proteomes" id="UP001385809"/>
    </source>
</evidence>
<name>A0ABU8MLQ5_9PSEU</name>
<dbReference type="EMBL" id="JBBEGN010000004">
    <property type="protein sequence ID" value="MEJ2868247.1"/>
    <property type="molecule type" value="Genomic_DNA"/>
</dbReference>
<keyword evidence="2" id="KW-1185">Reference proteome</keyword>
<dbReference type="RefSeq" id="WP_337694859.1">
    <property type="nucleotide sequence ID" value="NZ_JBBEGN010000004.1"/>
</dbReference>
<reference evidence="1 2" key="1">
    <citation type="submission" date="2024-03" db="EMBL/GenBank/DDBJ databases">
        <title>Actinomycetospora sp. OC33-EN08, a novel actinomycete isolated from wild orchid (Aerides multiflora).</title>
        <authorList>
            <person name="Suriyachadkun C."/>
        </authorList>
    </citation>
    <scope>NUCLEOTIDE SEQUENCE [LARGE SCALE GENOMIC DNA]</scope>
    <source>
        <strain evidence="1 2">OC33-EN08</strain>
    </source>
</reference>
<dbReference type="Proteomes" id="UP001385809">
    <property type="component" value="Unassembled WGS sequence"/>
</dbReference>